<gene>
    <name evidence="1" type="primary">AVEN_268405_1</name>
    <name evidence="1" type="ORF">TNCT_725521</name>
</gene>
<organism evidence="1 2">
    <name type="scientific">Trichonephila clavata</name>
    <name type="common">Joro spider</name>
    <name type="synonym">Nephila clavata</name>
    <dbReference type="NCBI Taxonomy" id="2740835"/>
    <lineage>
        <taxon>Eukaryota</taxon>
        <taxon>Metazoa</taxon>
        <taxon>Ecdysozoa</taxon>
        <taxon>Arthropoda</taxon>
        <taxon>Chelicerata</taxon>
        <taxon>Arachnida</taxon>
        <taxon>Araneae</taxon>
        <taxon>Araneomorphae</taxon>
        <taxon>Entelegynae</taxon>
        <taxon>Araneoidea</taxon>
        <taxon>Nephilidae</taxon>
        <taxon>Trichonephila</taxon>
    </lineage>
</organism>
<reference evidence="1" key="1">
    <citation type="submission" date="2020-07" db="EMBL/GenBank/DDBJ databases">
        <title>Multicomponent nature underlies the extraordinary mechanical properties of spider dragline silk.</title>
        <authorList>
            <person name="Kono N."/>
            <person name="Nakamura H."/>
            <person name="Mori M."/>
            <person name="Yoshida Y."/>
            <person name="Ohtoshi R."/>
            <person name="Malay A.D."/>
            <person name="Moran D.A.P."/>
            <person name="Tomita M."/>
            <person name="Numata K."/>
            <person name="Arakawa K."/>
        </authorList>
    </citation>
    <scope>NUCLEOTIDE SEQUENCE</scope>
</reference>
<name>A0A8X6F132_TRICU</name>
<dbReference type="PANTHER" id="PTHR22955">
    <property type="entry name" value="RETROTRANSPOSON"/>
    <property type="match status" value="1"/>
</dbReference>
<evidence type="ECO:0000313" key="1">
    <source>
        <dbReference type="EMBL" id="GFQ66641.1"/>
    </source>
</evidence>
<evidence type="ECO:0000313" key="2">
    <source>
        <dbReference type="Proteomes" id="UP000887116"/>
    </source>
</evidence>
<proteinExistence type="predicted"/>
<dbReference type="EMBL" id="BMAO01020333">
    <property type="protein sequence ID" value="GFQ66641.1"/>
    <property type="molecule type" value="Genomic_DNA"/>
</dbReference>
<dbReference type="PANTHER" id="PTHR22955:SF77">
    <property type="entry name" value="ASPARTIC PUTATIVE DOMAIN-CONTAINING PROTEIN-RELATED"/>
    <property type="match status" value="1"/>
</dbReference>
<keyword evidence="2" id="KW-1185">Reference proteome</keyword>
<comment type="caution">
    <text evidence="1">The sequence shown here is derived from an EMBL/GenBank/DDBJ whole genome shotgun (WGS) entry which is preliminary data.</text>
</comment>
<dbReference type="Proteomes" id="UP000887116">
    <property type="component" value="Unassembled WGS sequence"/>
</dbReference>
<dbReference type="OrthoDB" id="6423242at2759"/>
<sequence>MELISALLAASLAKKVKKIIDRKCSTKTFFWTDSQITFCWIKGPSHRWKPFVANRVREIQPLTDPNSQFHCSGKDNPANFLAKGINADALSTNSKWWNRSPFLCQTEFLTKELNEAVPERVYSTETIKNSNPKKDISLTLISLRVVNLRVTNGNINANNRLNSLYIT</sequence>
<accession>A0A8X6F132</accession>
<protein>
    <submittedName>
        <fullName evidence="1">Uncharacterized protein</fullName>
    </submittedName>
</protein>
<dbReference type="AlphaFoldDB" id="A0A8X6F132"/>